<protein>
    <recommendedName>
        <fullName evidence="4">Neuropeptide-Like Protein</fullName>
    </recommendedName>
</protein>
<sequence length="72" mass="8411">MQLKSFIAFLLLLLCSAVLSAELANTPELDLDGMFFSPYRIGKRSNFYAMNKKFARRPYAHLADLFDRDYRK</sequence>
<dbReference type="EMBL" id="BTRK01000002">
    <property type="protein sequence ID" value="GMR37637.1"/>
    <property type="molecule type" value="Genomic_DNA"/>
</dbReference>
<evidence type="ECO:0000313" key="2">
    <source>
        <dbReference type="EMBL" id="GMR37637.1"/>
    </source>
</evidence>
<evidence type="ECO:0000313" key="3">
    <source>
        <dbReference type="Proteomes" id="UP001328107"/>
    </source>
</evidence>
<dbReference type="Proteomes" id="UP001328107">
    <property type="component" value="Unassembled WGS sequence"/>
</dbReference>
<dbReference type="AlphaFoldDB" id="A0AAN5CBZ6"/>
<organism evidence="2 3">
    <name type="scientific">Pristionchus mayeri</name>
    <dbReference type="NCBI Taxonomy" id="1317129"/>
    <lineage>
        <taxon>Eukaryota</taxon>
        <taxon>Metazoa</taxon>
        <taxon>Ecdysozoa</taxon>
        <taxon>Nematoda</taxon>
        <taxon>Chromadorea</taxon>
        <taxon>Rhabditida</taxon>
        <taxon>Rhabditina</taxon>
        <taxon>Diplogasteromorpha</taxon>
        <taxon>Diplogasteroidea</taxon>
        <taxon>Neodiplogasteridae</taxon>
        <taxon>Pristionchus</taxon>
    </lineage>
</organism>
<feature type="signal peptide" evidence="1">
    <location>
        <begin position="1"/>
        <end position="20"/>
    </location>
</feature>
<comment type="caution">
    <text evidence="2">The sequence shown here is derived from an EMBL/GenBank/DDBJ whole genome shotgun (WGS) entry which is preliminary data.</text>
</comment>
<feature type="chain" id="PRO_5042814442" description="Neuropeptide-Like Protein" evidence="1">
    <location>
        <begin position="21"/>
        <end position="72"/>
    </location>
</feature>
<keyword evidence="1" id="KW-0732">Signal</keyword>
<evidence type="ECO:0008006" key="4">
    <source>
        <dbReference type="Google" id="ProtNLM"/>
    </source>
</evidence>
<keyword evidence="3" id="KW-1185">Reference proteome</keyword>
<proteinExistence type="predicted"/>
<gene>
    <name evidence="2" type="ORF">PMAYCL1PPCAC_07832</name>
</gene>
<accession>A0AAN5CBZ6</accession>
<reference evidence="3" key="1">
    <citation type="submission" date="2022-10" db="EMBL/GenBank/DDBJ databases">
        <title>Genome assembly of Pristionchus species.</title>
        <authorList>
            <person name="Yoshida K."/>
            <person name="Sommer R.J."/>
        </authorList>
    </citation>
    <scope>NUCLEOTIDE SEQUENCE [LARGE SCALE GENOMIC DNA]</scope>
    <source>
        <strain evidence="3">RS5460</strain>
    </source>
</reference>
<evidence type="ECO:0000256" key="1">
    <source>
        <dbReference type="SAM" id="SignalP"/>
    </source>
</evidence>
<name>A0AAN5CBZ6_9BILA</name>